<accession>A0ABM8PTD3</accession>
<evidence type="ECO:0000313" key="3">
    <source>
        <dbReference type="Proteomes" id="UP000601041"/>
    </source>
</evidence>
<proteinExistence type="predicted"/>
<dbReference type="RefSeq" id="WP_142588911.1">
    <property type="nucleotide sequence ID" value="NZ_CABFWE030000011.1"/>
</dbReference>
<evidence type="ECO:0000256" key="1">
    <source>
        <dbReference type="SAM" id="MobiDB-lite"/>
    </source>
</evidence>
<organism evidence="2 3">
    <name type="scientific">Pseudorhizobium halotolerans</name>
    <dbReference type="NCBI Taxonomy" id="1233081"/>
    <lineage>
        <taxon>Bacteria</taxon>
        <taxon>Pseudomonadati</taxon>
        <taxon>Pseudomonadota</taxon>
        <taxon>Alphaproteobacteria</taxon>
        <taxon>Hyphomicrobiales</taxon>
        <taxon>Rhizobiaceae</taxon>
        <taxon>Rhizobium/Agrobacterium group</taxon>
        <taxon>Pseudorhizobium</taxon>
    </lineage>
</organism>
<evidence type="ECO:0000313" key="2">
    <source>
        <dbReference type="EMBL" id="CAD7047594.1"/>
    </source>
</evidence>
<dbReference type="Proteomes" id="UP000601041">
    <property type="component" value="Unassembled WGS sequence"/>
</dbReference>
<sequence length="261" mass="28352">MTHNFAQAIAESNARSEPVREARQTADVWAELAAAPGSINDTVIDLAGWGPDYPLSGFTLYISARGGIRVEHLYTAPKPYLVSIPLPEGCTAGRRMSALIDRPLPALILGRLRDAGREGQRGKLLRRRNSSRRGGALALQEPVHDGRSANLPDDVAEARMAEEAESFSRSGSRMEVMAMAARAVAPGRPGTTRLTSANLAQEELDAEIISASGQEYQPPQRNDTSAKVKKPARYRTGCPPRLVREAARESFARRETLSNLP</sequence>
<reference evidence="2 3" key="1">
    <citation type="submission" date="2020-11" db="EMBL/GenBank/DDBJ databases">
        <authorList>
            <person name="Lassalle F."/>
        </authorList>
    </citation>
    <scope>NUCLEOTIDE SEQUENCE [LARGE SCALE GENOMIC DNA]</scope>
    <source>
        <strain evidence="2 3">AB21</strain>
    </source>
</reference>
<feature type="compositionally biased region" description="Polar residues" evidence="1">
    <location>
        <begin position="211"/>
        <end position="225"/>
    </location>
</feature>
<protein>
    <submittedName>
        <fullName evidence="2">Uncharacterized protein</fullName>
    </submittedName>
</protein>
<feature type="region of interest" description="Disordered" evidence="1">
    <location>
        <begin position="119"/>
        <end position="150"/>
    </location>
</feature>
<comment type="caution">
    <text evidence="2">The sequence shown here is derived from an EMBL/GenBank/DDBJ whole genome shotgun (WGS) entry which is preliminary data.</text>
</comment>
<dbReference type="EMBL" id="CABFWE030000011">
    <property type="protein sequence ID" value="CAD7047594.1"/>
    <property type="molecule type" value="Genomic_DNA"/>
</dbReference>
<name>A0ABM8PTD3_9HYPH</name>
<keyword evidence="3" id="KW-1185">Reference proteome</keyword>
<feature type="region of interest" description="Disordered" evidence="1">
    <location>
        <begin position="211"/>
        <end position="238"/>
    </location>
</feature>
<gene>
    <name evidence="2" type="ORF">RHAB21_03802</name>
</gene>